<proteinExistence type="predicted"/>
<dbReference type="InterPro" id="IPR036875">
    <property type="entry name" value="Znf_CCHC_sf"/>
</dbReference>
<dbReference type="GeneTree" id="ENSGT00530000063983"/>
<dbReference type="GO" id="GO:0002218">
    <property type="term" value="P:activation of innate immune response"/>
    <property type="evidence" value="ECO:0007669"/>
    <property type="project" value="InterPro"/>
</dbReference>
<dbReference type="Ensembl" id="ENSLACT00000002595.1">
    <property type="protein sequence ID" value="ENSLACP00000002575.1"/>
    <property type="gene ID" value="ENSLACG00000002300.1"/>
</dbReference>
<dbReference type="InterPro" id="IPR001878">
    <property type="entry name" value="Znf_CCHC"/>
</dbReference>
<dbReference type="AlphaFoldDB" id="H2ZYV4"/>
<feature type="compositionally biased region" description="Basic and acidic residues" evidence="2">
    <location>
        <begin position="291"/>
        <end position="301"/>
    </location>
</feature>
<keyword evidence="1" id="KW-0862">Zinc</keyword>
<dbReference type="PROSITE" id="PS50158">
    <property type="entry name" value="ZF_CCHC"/>
    <property type="match status" value="1"/>
</dbReference>
<reference evidence="4" key="3">
    <citation type="submission" date="2025-09" db="UniProtKB">
        <authorList>
            <consortium name="Ensembl"/>
        </authorList>
    </citation>
    <scope>IDENTIFICATION</scope>
</reference>
<dbReference type="PANTHER" id="PTHR22639:SF4">
    <property type="entry name" value="ZINC FINGER CCHC DOMAIN-CONTAINING PROTEIN 3"/>
    <property type="match status" value="1"/>
</dbReference>
<dbReference type="GO" id="GO:0003690">
    <property type="term" value="F:double-stranded DNA binding"/>
    <property type="evidence" value="ECO:0007669"/>
    <property type="project" value="InterPro"/>
</dbReference>
<keyword evidence="5" id="KW-1185">Reference proteome</keyword>
<evidence type="ECO:0000256" key="1">
    <source>
        <dbReference type="PROSITE-ProRule" id="PRU00047"/>
    </source>
</evidence>
<name>H2ZYV4_LATCH</name>
<dbReference type="InterPro" id="IPR057810">
    <property type="entry name" value="RBD_ZCCHC3_1st"/>
</dbReference>
<dbReference type="HOGENOM" id="CLU_882668_0_0_1"/>
<dbReference type="SUPFAM" id="SSF57756">
    <property type="entry name" value="Retrovirus zinc finger-like domains"/>
    <property type="match status" value="1"/>
</dbReference>
<feature type="domain" description="CCHC-type" evidence="3">
    <location>
        <begin position="201"/>
        <end position="216"/>
    </location>
</feature>
<feature type="region of interest" description="Disordered" evidence="2">
    <location>
        <begin position="274"/>
        <end position="301"/>
    </location>
</feature>
<dbReference type="InParanoid" id="H2ZYV4"/>
<keyword evidence="1" id="KW-0863">Zinc-finger</keyword>
<protein>
    <recommendedName>
        <fullName evidence="3">CCHC-type domain-containing protein</fullName>
    </recommendedName>
</protein>
<organism evidence="4 5">
    <name type="scientific">Latimeria chalumnae</name>
    <name type="common">Coelacanth</name>
    <dbReference type="NCBI Taxonomy" id="7897"/>
    <lineage>
        <taxon>Eukaryota</taxon>
        <taxon>Metazoa</taxon>
        <taxon>Chordata</taxon>
        <taxon>Craniata</taxon>
        <taxon>Vertebrata</taxon>
        <taxon>Euteleostomi</taxon>
        <taxon>Coelacanthiformes</taxon>
        <taxon>Coelacanthidae</taxon>
        <taxon>Latimeria</taxon>
    </lineage>
</organism>
<dbReference type="InterPro" id="IPR057811">
    <property type="entry name" value="RBD_ZCCHC3_2nd"/>
</dbReference>
<accession>H2ZYV4</accession>
<dbReference type="InterPro" id="IPR042509">
    <property type="entry name" value="ZCCHC3"/>
</dbReference>
<dbReference type="GO" id="GO:0008270">
    <property type="term" value="F:zinc ion binding"/>
    <property type="evidence" value="ECO:0007669"/>
    <property type="project" value="UniProtKB-KW"/>
</dbReference>
<dbReference type="Proteomes" id="UP000008672">
    <property type="component" value="Unassembled WGS sequence"/>
</dbReference>
<evidence type="ECO:0000259" key="3">
    <source>
        <dbReference type="PROSITE" id="PS50158"/>
    </source>
</evidence>
<dbReference type="EMBL" id="AFYH01185758">
    <property type="status" value="NOT_ANNOTATED_CDS"/>
    <property type="molecule type" value="Genomic_DNA"/>
</dbReference>
<evidence type="ECO:0000256" key="2">
    <source>
        <dbReference type="SAM" id="MobiDB-lite"/>
    </source>
</evidence>
<reference evidence="4" key="2">
    <citation type="submission" date="2025-08" db="UniProtKB">
        <authorList>
            <consortium name="Ensembl"/>
        </authorList>
    </citation>
    <scope>IDENTIFICATION</scope>
</reference>
<dbReference type="Bgee" id="ENSLACG00000002300">
    <property type="expression patterns" value="Expressed in muscle tissue and 2 other cell types or tissues"/>
</dbReference>
<dbReference type="Pfam" id="PF23058">
    <property type="entry name" value="RBD_ZCCHC3_2nd"/>
    <property type="match status" value="1"/>
</dbReference>
<dbReference type="Pfam" id="PF00098">
    <property type="entry name" value="zf-CCHC"/>
    <property type="match status" value="1"/>
</dbReference>
<dbReference type="OMA" id="NAVRFEM"/>
<sequence length="330" mass="37103">MGEGPDPSRIDFRRRNVVRLYFTGESIPDRDVVAKDIIIGSLQFTPLHIFAFIHISGSRDFDLSFRNVAYLDLFWSRYEKVKCDPLWKDFKVIKISENANRLITILFKSESVSASDISFWLKSHCKEVGNLKPIYDKYGFWIGGYKVAVKLCSDDSGLHHLPNFITIGRDRGYLFYPGQLKVCHKCGSARHFGADCAKLICSKCGLLGHLAKDCKNEVKRNLCNNTGHIYASCPMSEKNGLPSALLEGLSVEEQMDRDAEVLMAKGEKIPQAEPATTFKGGSESQNLQSKNVRDLQNDPNTEIKGKRLKKLKNLESLNVTDVSASILNTF</sequence>
<evidence type="ECO:0000313" key="5">
    <source>
        <dbReference type="Proteomes" id="UP000008672"/>
    </source>
</evidence>
<dbReference type="eggNOG" id="KOG4400">
    <property type="taxonomic scope" value="Eukaryota"/>
</dbReference>
<dbReference type="STRING" id="7897.ENSLACP00000002575"/>
<dbReference type="SMART" id="SM00343">
    <property type="entry name" value="ZnF_C2HC"/>
    <property type="match status" value="3"/>
</dbReference>
<dbReference type="FunCoup" id="H2ZYV4">
    <property type="interactions" value="577"/>
</dbReference>
<keyword evidence="1" id="KW-0479">Metal-binding</keyword>
<dbReference type="GO" id="GO:0003723">
    <property type="term" value="F:RNA binding"/>
    <property type="evidence" value="ECO:0007669"/>
    <property type="project" value="InterPro"/>
</dbReference>
<dbReference type="PANTHER" id="PTHR22639">
    <property type="entry name" value="GAG-RELATED PROTEIN"/>
    <property type="match status" value="1"/>
</dbReference>
<dbReference type="Pfam" id="PF23057">
    <property type="entry name" value="RBD_ZCCHC3_1st"/>
    <property type="match status" value="1"/>
</dbReference>
<evidence type="ECO:0000313" key="4">
    <source>
        <dbReference type="Ensembl" id="ENSLACP00000002575.1"/>
    </source>
</evidence>
<dbReference type="Gene3D" id="4.10.60.10">
    <property type="entry name" value="Zinc finger, CCHC-type"/>
    <property type="match status" value="1"/>
</dbReference>
<reference evidence="5" key="1">
    <citation type="submission" date="2011-08" db="EMBL/GenBank/DDBJ databases">
        <title>The draft genome of Latimeria chalumnae.</title>
        <authorList>
            <person name="Di Palma F."/>
            <person name="Alfoldi J."/>
            <person name="Johnson J."/>
            <person name="Berlin A."/>
            <person name="Gnerre S."/>
            <person name="Jaffe D."/>
            <person name="MacCallum I."/>
            <person name="Young S."/>
            <person name="Walker B.J."/>
            <person name="Lander E."/>
            <person name="Lindblad-Toh K."/>
        </authorList>
    </citation>
    <scope>NUCLEOTIDE SEQUENCE [LARGE SCALE GENOMIC DNA]</scope>
    <source>
        <strain evidence="5">Wild caught</strain>
    </source>
</reference>